<dbReference type="InterPro" id="IPR047676">
    <property type="entry name" value="FxLYD_dom"/>
</dbReference>
<evidence type="ECO:0000313" key="2">
    <source>
        <dbReference type="EMBL" id="NMM96523.1"/>
    </source>
</evidence>
<proteinExistence type="predicted"/>
<sequence length="264" mass="29017">MMKKIFTAILSIVLIAGVSACGEKKNEGPDYADDEAMSIIADGFNKRSALIDKLKGQGKDTSESKYFQQIIQTEIDNDKPLKARQFKDSKLQEQVIAYLNSLDDQLAVVKKYSSTSAGSAEARSKAYDKRSTILKTFVDKYGLKVDSKYQDTLDDLVRNGNSVQEKNETDQTINSLIASAKFDKTEAEYVGYYTYSAVIENTSKINFSNVSLLLALYDADGVKVEEAYASTSSWAAGEKVRFEAGSDVNAAQVKVSVSGYEVAK</sequence>
<dbReference type="AlphaFoldDB" id="A0A7Y0EV31"/>
<feature type="chain" id="PRO_5038447126" description="Secreted protein" evidence="1">
    <location>
        <begin position="21"/>
        <end position="264"/>
    </location>
</feature>
<reference evidence="2 3" key="1">
    <citation type="submission" date="2020-02" db="EMBL/GenBank/DDBJ databases">
        <title>Characterization of phylogenetic diversity of novel bifidobacterial species isolated in Czech ZOOs.</title>
        <authorList>
            <person name="Lugli G.A."/>
            <person name="Vera N.B."/>
            <person name="Ventura M."/>
        </authorList>
    </citation>
    <scope>NUCLEOTIDE SEQUENCE [LARGE SCALE GENOMIC DNA]</scope>
    <source>
        <strain evidence="2 3">DSM 109960</strain>
    </source>
</reference>
<evidence type="ECO:0000256" key="1">
    <source>
        <dbReference type="SAM" id="SignalP"/>
    </source>
</evidence>
<protein>
    <recommendedName>
        <fullName evidence="4">Secreted protein</fullName>
    </recommendedName>
</protein>
<dbReference type="RefSeq" id="WP_169080392.1">
    <property type="nucleotide sequence ID" value="NZ_JAAIIF010000009.1"/>
</dbReference>
<dbReference type="EMBL" id="JAAIIF010000009">
    <property type="protein sequence ID" value="NMM96523.1"/>
    <property type="molecule type" value="Genomic_DNA"/>
</dbReference>
<name>A0A7Y0EV31_9BIFI</name>
<comment type="caution">
    <text evidence="2">The sequence shown here is derived from an EMBL/GenBank/DDBJ whole genome shotgun (WGS) entry which is preliminary data.</text>
</comment>
<evidence type="ECO:0008006" key="4">
    <source>
        <dbReference type="Google" id="ProtNLM"/>
    </source>
</evidence>
<dbReference type="Proteomes" id="UP000529710">
    <property type="component" value="Unassembled WGS sequence"/>
</dbReference>
<dbReference type="NCBIfam" id="NF038353">
    <property type="entry name" value="FxLYD_dom"/>
    <property type="match status" value="1"/>
</dbReference>
<accession>A0A7Y0EV31</accession>
<dbReference type="PROSITE" id="PS51257">
    <property type="entry name" value="PROKAR_LIPOPROTEIN"/>
    <property type="match status" value="1"/>
</dbReference>
<evidence type="ECO:0000313" key="3">
    <source>
        <dbReference type="Proteomes" id="UP000529710"/>
    </source>
</evidence>
<organism evidence="2 3">
    <name type="scientific">Bifidobacterium erythrocebi</name>
    <dbReference type="NCBI Taxonomy" id="2675325"/>
    <lineage>
        <taxon>Bacteria</taxon>
        <taxon>Bacillati</taxon>
        <taxon>Actinomycetota</taxon>
        <taxon>Actinomycetes</taxon>
        <taxon>Bifidobacteriales</taxon>
        <taxon>Bifidobacteriaceae</taxon>
        <taxon>Bifidobacterium</taxon>
    </lineage>
</organism>
<keyword evidence="1" id="KW-0732">Signal</keyword>
<gene>
    <name evidence="2" type="ORF">G1C98_1259</name>
</gene>
<feature type="signal peptide" evidence="1">
    <location>
        <begin position="1"/>
        <end position="20"/>
    </location>
</feature>
<keyword evidence="3" id="KW-1185">Reference proteome</keyword>